<feature type="transmembrane region" description="Helical" evidence="2">
    <location>
        <begin position="30"/>
        <end position="47"/>
    </location>
</feature>
<keyword evidence="2" id="KW-1133">Transmembrane helix</keyword>
<reference evidence="4" key="1">
    <citation type="submission" date="2017-02" db="EMBL/GenBank/DDBJ databases">
        <authorList>
            <person name="Varghese N."/>
            <person name="Submissions S."/>
        </authorList>
    </citation>
    <scope>NUCLEOTIDE SEQUENCE [LARGE SCALE GENOMIC DNA]</scope>
    <source>
        <strain evidence="4">9H-4</strain>
    </source>
</reference>
<dbReference type="InterPro" id="IPR021449">
    <property type="entry name" value="DUF3099"/>
</dbReference>
<dbReference type="Pfam" id="PF11298">
    <property type="entry name" value="DUF3099"/>
    <property type="match status" value="1"/>
</dbReference>
<organism evidence="3 4">
    <name type="scientific">Aeromicrobium choanae</name>
    <dbReference type="NCBI Taxonomy" id="1736691"/>
    <lineage>
        <taxon>Bacteria</taxon>
        <taxon>Bacillati</taxon>
        <taxon>Actinomycetota</taxon>
        <taxon>Actinomycetes</taxon>
        <taxon>Propionibacteriales</taxon>
        <taxon>Nocardioidaceae</taxon>
        <taxon>Aeromicrobium</taxon>
    </lineage>
</organism>
<sequence>MARRDPEEVHSITSAREPFSAQVDHRERNYLISMAVRVACFIGFVAVDHWIRWVLLVGAVFLPYVAVVIGNSAIRSSGDGPSPFGVDRKQLDQ</sequence>
<name>A0A1T4YLH9_9ACTN</name>
<evidence type="ECO:0000256" key="1">
    <source>
        <dbReference type="SAM" id="MobiDB-lite"/>
    </source>
</evidence>
<keyword evidence="4" id="KW-1185">Reference proteome</keyword>
<proteinExistence type="predicted"/>
<accession>A0A1T4YLH9</accession>
<feature type="region of interest" description="Disordered" evidence="1">
    <location>
        <begin position="74"/>
        <end position="93"/>
    </location>
</feature>
<keyword evidence="2" id="KW-0812">Transmembrane</keyword>
<dbReference type="EMBL" id="LT796768">
    <property type="protein sequence ID" value="SKB02684.1"/>
    <property type="molecule type" value="Genomic_DNA"/>
</dbReference>
<feature type="transmembrane region" description="Helical" evidence="2">
    <location>
        <begin position="53"/>
        <end position="74"/>
    </location>
</feature>
<dbReference type="Proteomes" id="UP000191040">
    <property type="component" value="Chromosome I"/>
</dbReference>
<gene>
    <name evidence="3" type="ORF">SAMN06295964_0028</name>
</gene>
<dbReference type="AlphaFoldDB" id="A0A1T4YLH9"/>
<evidence type="ECO:0008006" key="5">
    <source>
        <dbReference type="Google" id="ProtNLM"/>
    </source>
</evidence>
<keyword evidence="2" id="KW-0472">Membrane</keyword>
<dbReference type="OrthoDB" id="4229919at2"/>
<evidence type="ECO:0000256" key="2">
    <source>
        <dbReference type="SAM" id="Phobius"/>
    </source>
</evidence>
<evidence type="ECO:0000313" key="3">
    <source>
        <dbReference type="EMBL" id="SKB02684.1"/>
    </source>
</evidence>
<evidence type="ECO:0000313" key="4">
    <source>
        <dbReference type="Proteomes" id="UP000191040"/>
    </source>
</evidence>
<dbReference type="STRING" id="1736691.SAMN06295964_0028"/>
<dbReference type="RefSeq" id="WP_078698267.1">
    <property type="nucleotide sequence ID" value="NZ_LT796768.1"/>
</dbReference>
<protein>
    <recommendedName>
        <fullName evidence="5">DUF3099 domain-containing protein</fullName>
    </recommendedName>
</protein>